<feature type="region of interest" description="Disordered" evidence="1">
    <location>
        <begin position="1"/>
        <end position="27"/>
    </location>
</feature>
<reference evidence="3 4" key="1">
    <citation type="submission" date="2024-08" db="EMBL/GenBank/DDBJ databases">
        <authorList>
            <person name="Cucini C."/>
            <person name="Frati F."/>
        </authorList>
    </citation>
    <scope>NUCLEOTIDE SEQUENCE [LARGE SCALE GENOMIC DNA]</scope>
</reference>
<name>A0ABP1RE08_9HEXA</name>
<accession>A0ABP1RE08</accession>
<keyword evidence="2" id="KW-0472">Membrane</keyword>
<organism evidence="3 4">
    <name type="scientific">Orchesella dallaii</name>
    <dbReference type="NCBI Taxonomy" id="48710"/>
    <lineage>
        <taxon>Eukaryota</taxon>
        <taxon>Metazoa</taxon>
        <taxon>Ecdysozoa</taxon>
        <taxon>Arthropoda</taxon>
        <taxon>Hexapoda</taxon>
        <taxon>Collembola</taxon>
        <taxon>Entomobryomorpha</taxon>
        <taxon>Entomobryoidea</taxon>
        <taxon>Orchesellidae</taxon>
        <taxon>Orchesellinae</taxon>
        <taxon>Orchesella</taxon>
    </lineage>
</organism>
<evidence type="ECO:0000256" key="2">
    <source>
        <dbReference type="SAM" id="Phobius"/>
    </source>
</evidence>
<evidence type="ECO:0000313" key="3">
    <source>
        <dbReference type="EMBL" id="CAL8125165.1"/>
    </source>
</evidence>
<proteinExistence type="predicted"/>
<evidence type="ECO:0000313" key="4">
    <source>
        <dbReference type="Proteomes" id="UP001642540"/>
    </source>
</evidence>
<keyword evidence="2" id="KW-1133">Transmembrane helix</keyword>
<sequence length="190" mass="21078">MLGILNPIPVQNHGQQKNSGEGRGNEAKRGVLEQTEDPLKGNFQSVLQYHYLLAWLAVVIGYPMMVTYTWVMYYPSALCHLLISLAIIPLVAWIAHSGNGIVRTTQICTGITAAAQGYICYLAGDVWGISNAYVMTVNIVALSLPTRFHIWEFSSRELFIIGLVITSWLMNNSITEMASKPKVRSLSLFS</sequence>
<keyword evidence="2" id="KW-0812">Transmembrane</keyword>
<dbReference type="EMBL" id="CAXLJM020000069">
    <property type="protein sequence ID" value="CAL8125165.1"/>
    <property type="molecule type" value="Genomic_DNA"/>
</dbReference>
<dbReference type="Proteomes" id="UP001642540">
    <property type="component" value="Unassembled WGS sequence"/>
</dbReference>
<comment type="caution">
    <text evidence="3">The sequence shown here is derived from an EMBL/GenBank/DDBJ whole genome shotgun (WGS) entry which is preliminary data.</text>
</comment>
<feature type="transmembrane region" description="Helical" evidence="2">
    <location>
        <begin position="78"/>
        <end position="95"/>
    </location>
</feature>
<keyword evidence="4" id="KW-1185">Reference proteome</keyword>
<feature type="transmembrane region" description="Helical" evidence="2">
    <location>
        <begin position="158"/>
        <end position="174"/>
    </location>
</feature>
<evidence type="ECO:0000256" key="1">
    <source>
        <dbReference type="SAM" id="MobiDB-lite"/>
    </source>
</evidence>
<gene>
    <name evidence="3" type="ORF">ODALV1_LOCUS20876</name>
</gene>
<feature type="transmembrane region" description="Helical" evidence="2">
    <location>
        <begin position="49"/>
        <end position="71"/>
    </location>
</feature>
<protein>
    <submittedName>
        <fullName evidence="3">Uncharacterized protein</fullName>
    </submittedName>
</protein>